<evidence type="ECO:0000313" key="4">
    <source>
        <dbReference type="Proteomes" id="UP000245790"/>
    </source>
</evidence>
<gene>
    <name evidence="3" type="ORF">C8D97_102231</name>
</gene>
<dbReference type="Proteomes" id="UP000245790">
    <property type="component" value="Unassembled WGS sequence"/>
</dbReference>
<dbReference type="InterPro" id="IPR036116">
    <property type="entry name" value="FN3_sf"/>
</dbReference>
<dbReference type="SMART" id="SM00060">
    <property type="entry name" value="FN3"/>
    <property type="match status" value="2"/>
</dbReference>
<feature type="domain" description="Fibronectin type-III" evidence="2">
    <location>
        <begin position="1354"/>
        <end position="1440"/>
    </location>
</feature>
<dbReference type="PROSITE" id="PS50853">
    <property type="entry name" value="FN3"/>
    <property type="match status" value="2"/>
</dbReference>
<evidence type="ECO:0000313" key="3">
    <source>
        <dbReference type="EMBL" id="PWK53841.1"/>
    </source>
</evidence>
<dbReference type="InterPro" id="IPR003961">
    <property type="entry name" value="FN3_dom"/>
</dbReference>
<reference evidence="3 4" key="1">
    <citation type="submission" date="2018-05" db="EMBL/GenBank/DDBJ databases">
        <title>Genomic Encyclopedia of Type Strains, Phase IV (KMG-IV): sequencing the most valuable type-strain genomes for metagenomic binning, comparative biology and taxonomic classification.</title>
        <authorList>
            <person name="Goeker M."/>
        </authorList>
    </citation>
    <scope>NUCLEOTIDE SEQUENCE [LARGE SCALE GENOMIC DNA]</scope>
    <source>
        <strain evidence="3 4">DSM 25350</strain>
    </source>
</reference>
<accession>A0A316FYW7</accession>
<evidence type="ECO:0000256" key="1">
    <source>
        <dbReference type="ARBA" id="ARBA00022737"/>
    </source>
</evidence>
<dbReference type="Gene3D" id="2.60.40.10">
    <property type="entry name" value="Immunoglobulins"/>
    <property type="match status" value="2"/>
</dbReference>
<name>A0A316FYW7_9GAMM</name>
<organism evidence="3 4">
    <name type="scientific">Pleionea mediterranea</name>
    <dbReference type="NCBI Taxonomy" id="523701"/>
    <lineage>
        <taxon>Bacteria</taxon>
        <taxon>Pseudomonadati</taxon>
        <taxon>Pseudomonadota</taxon>
        <taxon>Gammaproteobacteria</taxon>
        <taxon>Oceanospirillales</taxon>
        <taxon>Pleioneaceae</taxon>
        <taxon>Pleionea</taxon>
    </lineage>
</organism>
<dbReference type="InterPro" id="IPR031325">
    <property type="entry name" value="RHS_repeat"/>
</dbReference>
<dbReference type="Pfam" id="PF05593">
    <property type="entry name" value="RHS_repeat"/>
    <property type="match status" value="1"/>
</dbReference>
<protein>
    <submittedName>
        <fullName evidence="3">Uncharacterized protein RhaS with RHS repeats</fullName>
    </submittedName>
</protein>
<dbReference type="EMBL" id="QGGU01000002">
    <property type="protein sequence ID" value="PWK53841.1"/>
    <property type="molecule type" value="Genomic_DNA"/>
</dbReference>
<dbReference type="CDD" id="cd00063">
    <property type="entry name" value="FN3"/>
    <property type="match status" value="2"/>
</dbReference>
<keyword evidence="4" id="KW-1185">Reference proteome</keyword>
<dbReference type="Pfam" id="PF25023">
    <property type="entry name" value="TEN_YD-shell"/>
    <property type="match status" value="1"/>
</dbReference>
<dbReference type="RefSeq" id="WP_146196068.1">
    <property type="nucleotide sequence ID" value="NZ_QGGU01000002.1"/>
</dbReference>
<dbReference type="OrthoDB" id="9815414at2"/>
<dbReference type="InterPro" id="IPR056823">
    <property type="entry name" value="TEN-like_YD-shell"/>
</dbReference>
<dbReference type="InterPro" id="IPR013783">
    <property type="entry name" value="Ig-like_fold"/>
</dbReference>
<evidence type="ECO:0000259" key="2">
    <source>
        <dbReference type="PROSITE" id="PS50853"/>
    </source>
</evidence>
<dbReference type="SUPFAM" id="SSF49265">
    <property type="entry name" value="Fibronectin type III"/>
    <property type="match status" value="1"/>
</dbReference>
<keyword evidence="1" id="KW-0677">Repeat</keyword>
<dbReference type="Gene3D" id="2.180.10.10">
    <property type="entry name" value="RHS repeat-associated core"/>
    <property type="match status" value="2"/>
</dbReference>
<proteinExistence type="predicted"/>
<sequence length="1547" mass="175505">MLLVMDNFFKIFKYIIWNIFAMGLVFISAHAESGDRIVDPDTWERLNINNIKPLNSPFGEHLDLNSGSLSFNTRDVDILGNFDIPVEVRRKKNMYSHGSDMTREFGDWSLDIPVINSKITSYYDNYSNWGRDRLTSWEGAPFPDQSALECTSKLGNGFMYDIPDNHPGTSHPEVIPSHSMWNGDHVSIPGISNEKILTISSQNATKLTKSNYKVECFNRADGTGEGFLITTTEGVEYTFDMPKYVVYVGPPNKSVIAQMRVSKIKDKFGNEVIYEYENGFNGIKDTLGSSPRTTPYYYDAGNLKSITSSDGRKIVFHWKDYGIEERIEKVVAHTGEASRTWLYQYTNGGYLKKVILPDGKSWSFGLNTPVVPAIERDRGGMLKYSKPYYPGYCEVKSSEKDKVIRNTITDPYGTKATFSMKPVLHGRSNFLHDLLNKGMTPSFEPWRVSVPMYINVNCTVNWAVVSKKIEVKGNNDQEWLFSYSENRGGYINEDGKTLRSALPISMNDVPPIIEDLKNYKTTMIINPDGSKTIHYINRNFSSHKEGQTVAIDYFDNDSVTLLKREERTYVLGDNVGWSGVSRENLLPINNRINLTKRKVTNYKSNYPTIYYKEYFDFNEYGVPTRLYEHNSFSSNIKETVTDYKHDKTNWILNLPIKIKVSNNRVDFHTTRQVVYHSENQGSSQYASWSVPYKTYEFGVLTNSYSRYHSDGNRYAVKDSQGNITYYRNYYRGVPRVIDLPGISKDLISEVNSDGTIKSITDYNGYKTVYDYDLMGRIIKITLPLEGGQKKWQDVKMSFGVIDNDDLAIPGLVSGQWKHVTTQGSYRKTSYFDSLLREVLYKEEDLSNNILQKFRKVEFDYAHRPVFRSVLSSYVGESTGTSITYDGLGRVEAIATPAGSTSFSYLTSNRIQKVSPRNFTTTYTYQAFGEPNYNYITNIKSPENIVTNMKRDVYGKLKSITQSGAGASFSRSYYYDSRQKLCRMYNPETGYTAMHYNNEGLLSWERVDTHSNFCNQSDVPSGATKFTYDPIGNLTKVNYPLGTLDLDFVYDNNGNMTYASRGSVKWSYAYNNLNKLSSETLNIDGRSFSASYGYDGRGQLNEMIYPSGRQLGFLTNAYGQPTRAGNYAYSAQYYPTGELRQFIYGNNRMYTMVLNDELFPETVGVSNRAQVTYGYDANANITSITDHIISSENKSMIYDGLDRLDSASGPWGTSSFVYDSLGNIKNKQLGSKSYNYNYSEKTNLLTSVTGSKTYQFEYDVNGNVQSNGHHNFHYDKANLLLSVNNGNVANFNYDAHKRRVKVTEDDKTIYQFYTLSGQLLHKYNLNSNQPEDYIYMKEKNVAKVEGWPGQQGPVAPSFIDIVEGSTEGTFSISWPASMNATYYRLQERKNNGGWINVQSISERSKAFSDKPSGDYQYQVRSCNSNGCSQYRVSKIFSVDNPVISTPGKPTNITAPSTDNDGYFVVSWSLVSGAERYVLQQKKGSGIWRNVFNDTGTMYLTNSLSSGSYYYRVRACNSVGCGSYSSIANTNVISVPTPKPCNPVCEIEP</sequence>
<feature type="domain" description="Fibronectin type-III" evidence="2">
    <location>
        <begin position="1447"/>
        <end position="1538"/>
    </location>
</feature>
<comment type="caution">
    <text evidence="3">The sequence shown here is derived from an EMBL/GenBank/DDBJ whole genome shotgun (WGS) entry which is preliminary data.</text>
</comment>